<reference evidence="2" key="1">
    <citation type="journal article" date="2023" name="Nat. Plants">
        <title>Single-cell RNA sequencing provides a high-resolution roadmap for understanding the multicellular compartmentation of specialized metabolism.</title>
        <authorList>
            <person name="Sun S."/>
            <person name="Shen X."/>
            <person name="Li Y."/>
            <person name="Li Y."/>
            <person name="Wang S."/>
            <person name="Li R."/>
            <person name="Zhang H."/>
            <person name="Shen G."/>
            <person name="Guo B."/>
            <person name="Wei J."/>
            <person name="Xu J."/>
            <person name="St-Pierre B."/>
            <person name="Chen S."/>
            <person name="Sun C."/>
        </authorList>
    </citation>
    <scope>NUCLEOTIDE SEQUENCE [LARGE SCALE GENOMIC DNA]</scope>
</reference>
<organism evidence="1 2">
    <name type="scientific">Catharanthus roseus</name>
    <name type="common">Madagascar periwinkle</name>
    <name type="synonym">Vinca rosea</name>
    <dbReference type="NCBI Taxonomy" id="4058"/>
    <lineage>
        <taxon>Eukaryota</taxon>
        <taxon>Viridiplantae</taxon>
        <taxon>Streptophyta</taxon>
        <taxon>Embryophyta</taxon>
        <taxon>Tracheophyta</taxon>
        <taxon>Spermatophyta</taxon>
        <taxon>Magnoliopsida</taxon>
        <taxon>eudicotyledons</taxon>
        <taxon>Gunneridae</taxon>
        <taxon>Pentapetalae</taxon>
        <taxon>asterids</taxon>
        <taxon>lamiids</taxon>
        <taxon>Gentianales</taxon>
        <taxon>Apocynaceae</taxon>
        <taxon>Rauvolfioideae</taxon>
        <taxon>Vinceae</taxon>
        <taxon>Catharanthinae</taxon>
        <taxon>Catharanthus</taxon>
    </lineage>
</organism>
<dbReference type="Proteomes" id="UP001060085">
    <property type="component" value="Linkage Group LG02"/>
</dbReference>
<name>A0ACC0C175_CATRO</name>
<comment type="caution">
    <text evidence="1">The sequence shown here is derived from an EMBL/GenBank/DDBJ whole genome shotgun (WGS) entry which is preliminary data.</text>
</comment>
<sequence length="1270" mass="146324">MISCETIDDILKCVLQFEQQGQLIKSSTAQNHIESLKFLLRFSRIHLKWKRLLFTQNISGIEKWLEEVERGILVHRGSMTADLLEEILSSLWKKIDQFKKYLGSEYFYHLHNFTDPDPAPEQIDEVIIELLDPVLENLKHLIGCCDPDLPVLTKEKIKELEIKLISLRNFLVEITGKDLETINDIMPRQGMLIKTLEDLLNQIKFLIQHAFSLSIMLWLQDKQYNTDRLILELLAKINHFEPELRMIYVQFLKASKTANPGTIGIDLQALVSVELFLCDLDVNQLPIDEYGSIIHSDAHHELAILLQQNLSFLRYFLMDPQVEQYIKLDEDPESFNSYLIQLEAMCSNGASLTQSILDGSKKDDMAAKGMNLMYSNLLEIVNHLKDKIRQIYLRVPKPSTSDFPRTPKLSFLNFFIQNLEQLLNHRADSIAYVKDEIDAVKTELACLSSFIGDTTTAKIPDEEHENVARRIIDVAYEAERVIDLISATTFPNWYYMLWISDVLEKIKLLSKDTTQVLCRKTCNISVLEMEMEKVSIQAPRPMAYTLVPEEEVVGFNDEVKNIIDLLIGNPKELDIVSIIGMPGLGKTTLAKKVYEHPSVTSHFHLRSWYCISQVYDRRDLLLSILGNCTEVNEQNQKMKEEDMAKVLYQSLKGRRYLIVLDDIWSTKPWNDIRISFPNDYNGSRILFTSRIALQAYPSTRAPNNLRLFSKEESWELLKKKVFQGQNCPPELYTIGKQIAENCKGVPLSVVVIAGILTRTEESEGSWRNILESLGKQVGDSRQCIDVLELSYRHLPDNLKPCFLYLGNFPEDKEIPAWKLIRLWIAEGLVQKTESESLEEVAQSYLKDLIARSLVIVAKNNCNGGVKSCRLHDLLHEFTVEKAKDEKVLQISKHLVNPELYRHCFYFKQNDLHGWMPDDAYARSMLWFPTEKANHSLTLADLSGLPFILKLLRVLDLERLRSGDRFISEIGLMVHLRYLAVRGRFNSVPSSIGNLWRLETLIVYGMEGEVYLPEILLKMAHLKHVCVNKRAALVCSNTFPPPELEPSGSSIQILCRPAFSQRYASIEKVIKSLKNLKKLKCIYLESWDSDKRCNRLPELDSLTELKSLNATYHGIVKLPYEFSFPSSLKKLTLSKFRFPWSEISKIGRLLPQLEALKLLFKAFEGTRWDVNEDDFRNLKFLKLESIDLVEWDVSSDAFPCLEQLVLEKCKKLKDIYSNFGELVTLRRIEVQWCSYSATKAMWEVQQQQQELCGDGLKLLIQPSNWNSAPAS</sequence>
<dbReference type="EMBL" id="CM044702">
    <property type="protein sequence ID" value="KAI5678582.1"/>
    <property type="molecule type" value="Genomic_DNA"/>
</dbReference>
<gene>
    <name evidence="1" type="ORF">M9H77_09532</name>
</gene>
<evidence type="ECO:0000313" key="1">
    <source>
        <dbReference type="EMBL" id="KAI5678582.1"/>
    </source>
</evidence>
<protein>
    <submittedName>
        <fullName evidence="1">Uncharacterized protein</fullName>
    </submittedName>
</protein>
<keyword evidence="2" id="KW-1185">Reference proteome</keyword>
<evidence type="ECO:0000313" key="2">
    <source>
        <dbReference type="Proteomes" id="UP001060085"/>
    </source>
</evidence>
<proteinExistence type="predicted"/>
<accession>A0ACC0C175</accession>